<name>A0A2R8C063_9RHOB</name>
<dbReference type="EMBL" id="ONZF01000011">
    <property type="protein sequence ID" value="SPJ25763.1"/>
    <property type="molecule type" value="Genomic_DNA"/>
</dbReference>
<gene>
    <name evidence="1" type="ORF">PAA8504_03614</name>
</gene>
<reference evidence="1 2" key="1">
    <citation type="submission" date="2018-03" db="EMBL/GenBank/DDBJ databases">
        <authorList>
            <person name="Keele B.F."/>
        </authorList>
    </citation>
    <scope>NUCLEOTIDE SEQUENCE [LARGE SCALE GENOMIC DNA]</scope>
    <source>
        <strain evidence="1 2">CECT 8504</strain>
    </source>
</reference>
<keyword evidence="2" id="KW-1185">Reference proteome</keyword>
<protein>
    <submittedName>
        <fullName evidence="1">Uncharacterized protein</fullName>
    </submittedName>
</protein>
<proteinExistence type="predicted"/>
<dbReference type="RefSeq" id="WP_108895493.1">
    <property type="nucleotide sequence ID" value="NZ_ONZF01000011.1"/>
</dbReference>
<organism evidence="1 2">
    <name type="scientific">Palleronia abyssalis</name>
    <dbReference type="NCBI Taxonomy" id="1501240"/>
    <lineage>
        <taxon>Bacteria</taxon>
        <taxon>Pseudomonadati</taxon>
        <taxon>Pseudomonadota</taxon>
        <taxon>Alphaproteobacteria</taxon>
        <taxon>Rhodobacterales</taxon>
        <taxon>Roseobacteraceae</taxon>
        <taxon>Palleronia</taxon>
    </lineage>
</organism>
<accession>A0A2R8C063</accession>
<dbReference type="AlphaFoldDB" id="A0A2R8C063"/>
<dbReference type="Proteomes" id="UP000244912">
    <property type="component" value="Unassembled WGS sequence"/>
</dbReference>
<dbReference type="OrthoDB" id="573055at2"/>
<sequence length="115" mass="12658">MIRAFIICAATAVPACADPAQIVEAEATRAGADWRVFVTLRHDDTGWDDYADGWRVEDAEGTVLALRELLHPHVDKQPFTRSTLTSIPADARRVFIRARTSTDGWGADRTPLGLP</sequence>
<evidence type="ECO:0000313" key="2">
    <source>
        <dbReference type="Proteomes" id="UP000244912"/>
    </source>
</evidence>
<evidence type="ECO:0000313" key="1">
    <source>
        <dbReference type="EMBL" id="SPJ25763.1"/>
    </source>
</evidence>